<dbReference type="Gene3D" id="3.20.20.140">
    <property type="entry name" value="Metal-dependent hydrolases"/>
    <property type="match status" value="1"/>
</dbReference>
<dbReference type="InterPro" id="IPR032466">
    <property type="entry name" value="Metal_Hydrolase"/>
</dbReference>
<dbReference type="EMBL" id="QYTV02000004">
    <property type="protein sequence ID" value="RST74126.1"/>
    <property type="molecule type" value="Genomic_DNA"/>
</dbReference>
<gene>
    <name evidence="2" type="ORF">D4T97_010615</name>
</gene>
<dbReference type="PANTHER" id="PTHR22642:SF2">
    <property type="entry name" value="PROTEIN LONG AFTER FAR-RED 3"/>
    <property type="match status" value="1"/>
</dbReference>
<feature type="domain" description="Amidohydrolase 3" evidence="1">
    <location>
        <begin position="83"/>
        <end position="575"/>
    </location>
</feature>
<dbReference type="Proteomes" id="UP000287156">
    <property type="component" value="Unassembled WGS sequence"/>
</dbReference>
<dbReference type="AlphaFoldDB" id="A0A429XZC0"/>
<dbReference type="PANTHER" id="PTHR22642">
    <property type="entry name" value="IMIDAZOLONEPROPIONASE"/>
    <property type="match status" value="1"/>
</dbReference>
<dbReference type="InterPro" id="IPR033932">
    <property type="entry name" value="YtcJ-like"/>
</dbReference>
<dbReference type="Pfam" id="PF07969">
    <property type="entry name" value="Amidohydro_3"/>
    <property type="match status" value="1"/>
</dbReference>
<organism evidence="2 3">
    <name type="scientific">Siminovitchia acidinfaciens</name>
    <dbReference type="NCBI Taxonomy" id="2321395"/>
    <lineage>
        <taxon>Bacteria</taxon>
        <taxon>Bacillati</taxon>
        <taxon>Bacillota</taxon>
        <taxon>Bacilli</taxon>
        <taxon>Bacillales</taxon>
        <taxon>Bacillaceae</taxon>
        <taxon>Siminovitchia</taxon>
    </lineage>
</organism>
<proteinExistence type="predicted"/>
<dbReference type="Gene3D" id="2.30.40.10">
    <property type="entry name" value="Urease, subunit C, domain 1"/>
    <property type="match status" value="1"/>
</dbReference>
<dbReference type="SUPFAM" id="SSF51338">
    <property type="entry name" value="Composite domain of metallo-dependent hydrolases"/>
    <property type="match status" value="1"/>
</dbReference>
<protein>
    <submittedName>
        <fullName evidence="2">Amidohydrolase</fullName>
    </submittedName>
</protein>
<dbReference type="CDD" id="cd01300">
    <property type="entry name" value="YtcJ_like"/>
    <property type="match status" value="1"/>
</dbReference>
<comment type="caution">
    <text evidence="2">The sequence shown here is derived from an EMBL/GenBank/DDBJ whole genome shotgun (WGS) entry which is preliminary data.</text>
</comment>
<dbReference type="RefSeq" id="WP_126050479.1">
    <property type="nucleotide sequence ID" value="NZ_QYTV02000004.1"/>
</dbReference>
<evidence type="ECO:0000259" key="1">
    <source>
        <dbReference type="Pfam" id="PF07969"/>
    </source>
</evidence>
<sequence length="577" mass="63295">MRDRRIIKRLVILSIVVTLCMGFSGTLPKKLDPLAPDSIYLNGTIITMDDNNTNAEAVAVKDGKIIAVGSNKDIRKLAGKSTKTIDLKNKVMLPGLIDAHSHFPSPGLVGTVYANLNSPPVGTIVKIQDIINVLVVHSEYTEEGEWILGRGYDQTLIEERRHPTKEDLDQVSADNPIFITHTSGHLAAANSAALKLAGITKDTPDPAGGKIWRDSKTGEPTGVLEEGAMQLVSKHVPPVSFEENITAVKEAVKEYVSNGVTTSIIAAGGKESIINLQKFSEQGLLPIRITTMGTGGGLGDLGQSPGEMGGFITGFGNDMLKLGAVKMWQDGSIQGYTGYLSKPYHLPPDDDPEYRGHPLQSREKLAEKVSELHKAGYQIAIHGNGDAAIDDILYAFRKAQEEFPRKDARHRIEHAQMAREDQLDDMKELGITPSFYVSHTFFWGDQHWEIFMGPERAARMSPLKSAVKRDIKFSVHLDSPVTPMSPLQAVWSGVNRITRSGEVVGPEQRVTPLEALRAVTIDAAWQNFEEDIKGSIEPGKYADFVVLDNNPLTIDPVKIKDIKILETIVNDKTVYKK</sequence>
<accession>A0A429XZC0</accession>
<name>A0A429XZC0_9BACI</name>
<dbReference type="Gene3D" id="3.10.310.70">
    <property type="match status" value="1"/>
</dbReference>
<evidence type="ECO:0000313" key="2">
    <source>
        <dbReference type="EMBL" id="RST74126.1"/>
    </source>
</evidence>
<keyword evidence="3" id="KW-1185">Reference proteome</keyword>
<dbReference type="SUPFAM" id="SSF51556">
    <property type="entry name" value="Metallo-dependent hydrolases"/>
    <property type="match status" value="1"/>
</dbReference>
<reference evidence="2" key="1">
    <citation type="submission" date="2018-12" db="EMBL/GenBank/DDBJ databases">
        <authorList>
            <person name="Sun L."/>
            <person name="Chen Z."/>
        </authorList>
    </citation>
    <scope>NUCLEOTIDE SEQUENCE [LARGE SCALE GENOMIC DNA]</scope>
    <source>
        <strain evidence="2">3-2-2</strain>
    </source>
</reference>
<dbReference type="InterPro" id="IPR011059">
    <property type="entry name" value="Metal-dep_hydrolase_composite"/>
</dbReference>
<dbReference type="GO" id="GO:0016810">
    <property type="term" value="F:hydrolase activity, acting on carbon-nitrogen (but not peptide) bonds"/>
    <property type="evidence" value="ECO:0007669"/>
    <property type="project" value="InterPro"/>
</dbReference>
<dbReference type="OrthoDB" id="9767366at2"/>
<dbReference type="InterPro" id="IPR013108">
    <property type="entry name" value="Amidohydro_3"/>
</dbReference>
<evidence type="ECO:0000313" key="3">
    <source>
        <dbReference type="Proteomes" id="UP000287156"/>
    </source>
</evidence>